<dbReference type="Pfam" id="PF03466">
    <property type="entry name" value="LysR_substrate"/>
    <property type="match status" value="1"/>
</dbReference>
<keyword evidence="5" id="KW-0175">Coiled coil</keyword>
<accession>A0A2T0BQD2</accession>
<keyword evidence="2" id="KW-0805">Transcription regulation</keyword>
<dbReference type="Gene3D" id="3.40.190.290">
    <property type="match status" value="1"/>
</dbReference>
<dbReference type="SUPFAM" id="SSF53850">
    <property type="entry name" value="Periplasmic binding protein-like II"/>
    <property type="match status" value="1"/>
</dbReference>
<evidence type="ECO:0000259" key="6">
    <source>
        <dbReference type="PROSITE" id="PS50931"/>
    </source>
</evidence>
<feature type="domain" description="HTH lysR-type" evidence="6">
    <location>
        <begin position="1"/>
        <end position="60"/>
    </location>
</feature>
<keyword evidence="3" id="KW-0238">DNA-binding</keyword>
<protein>
    <submittedName>
        <fullName evidence="7">HTH-type transcriptional regulator CynR</fullName>
    </submittedName>
</protein>
<dbReference type="Gene3D" id="1.10.10.10">
    <property type="entry name" value="Winged helix-like DNA-binding domain superfamily/Winged helix DNA-binding domain"/>
    <property type="match status" value="1"/>
</dbReference>
<dbReference type="EMBL" id="PVXP01000008">
    <property type="protein sequence ID" value="PRR86077.1"/>
    <property type="molecule type" value="Genomic_DNA"/>
</dbReference>
<sequence length="293" mass="33332">MNIRDLEYFNSLCITKSFTKTSRQFYISQPSITMALHRLEKELNTKLIIRDHSQNQISLTKPGEVLEKHIKNILSEIKEAKSEISRINGDKIKLGVPPIIGAYYFPLILKDLVEHGLDKCFTLVETGSVKMKKLLLKGEVDICFIGSVVPIKEDAIRSHVLTTDEFAICINRNHPLAKKDTLDFKELSGEKFISLGGDYVHNQVLKELCRKNNISTSYFYNTDEIQTAKSLIASGFGVGLMVRKSVKDINAIKTLSLKEPIYFYISLAFKKDHHMVLQEKKIINIILNSSKKI</sequence>
<dbReference type="InterPro" id="IPR036390">
    <property type="entry name" value="WH_DNA-bd_sf"/>
</dbReference>
<comment type="caution">
    <text evidence="7">The sequence shown here is derived from an EMBL/GenBank/DDBJ whole genome shotgun (WGS) entry which is preliminary data.</text>
</comment>
<dbReference type="PRINTS" id="PR00039">
    <property type="entry name" value="HTHLYSR"/>
</dbReference>
<keyword evidence="4" id="KW-0804">Transcription</keyword>
<gene>
    <name evidence="7" type="primary">cynR</name>
    <name evidence="7" type="ORF">CLLU_09090</name>
</gene>
<dbReference type="PANTHER" id="PTHR30419:SF8">
    <property type="entry name" value="NITROGEN ASSIMILATION TRANSCRIPTIONAL ACTIVATOR-RELATED"/>
    <property type="match status" value="1"/>
</dbReference>
<keyword evidence="8" id="KW-1185">Reference proteome</keyword>
<dbReference type="RefSeq" id="WP_106008399.1">
    <property type="nucleotide sequence ID" value="NZ_PVXP01000008.1"/>
</dbReference>
<dbReference type="AlphaFoldDB" id="A0A2T0BQD2"/>
<evidence type="ECO:0000313" key="8">
    <source>
        <dbReference type="Proteomes" id="UP000237798"/>
    </source>
</evidence>
<reference evidence="7 8" key="1">
    <citation type="submission" date="2018-03" db="EMBL/GenBank/DDBJ databases">
        <title>Genome sequence of Clostridium luticellarii DSM 29923.</title>
        <authorList>
            <person name="Poehlein A."/>
            <person name="Daniel R."/>
        </authorList>
    </citation>
    <scope>NUCLEOTIDE SEQUENCE [LARGE SCALE GENOMIC DNA]</scope>
    <source>
        <strain evidence="7 8">DSM 29923</strain>
    </source>
</reference>
<evidence type="ECO:0000313" key="7">
    <source>
        <dbReference type="EMBL" id="PRR86077.1"/>
    </source>
</evidence>
<proteinExistence type="inferred from homology"/>
<dbReference type="PROSITE" id="PS50931">
    <property type="entry name" value="HTH_LYSR"/>
    <property type="match status" value="1"/>
</dbReference>
<evidence type="ECO:0000256" key="2">
    <source>
        <dbReference type="ARBA" id="ARBA00023015"/>
    </source>
</evidence>
<dbReference type="Proteomes" id="UP000237798">
    <property type="component" value="Unassembled WGS sequence"/>
</dbReference>
<dbReference type="GO" id="GO:0003677">
    <property type="term" value="F:DNA binding"/>
    <property type="evidence" value="ECO:0007669"/>
    <property type="project" value="UniProtKB-KW"/>
</dbReference>
<dbReference type="InterPro" id="IPR000847">
    <property type="entry name" value="LysR_HTH_N"/>
</dbReference>
<organism evidence="7 8">
    <name type="scientific">Clostridium luticellarii</name>
    <dbReference type="NCBI Taxonomy" id="1691940"/>
    <lineage>
        <taxon>Bacteria</taxon>
        <taxon>Bacillati</taxon>
        <taxon>Bacillota</taxon>
        <taxon>Clostridia</taxon>
        <taxon>Eubacteriales</taxon>
        <taxon>Clostridiaceae</taxon>
        <taxon>Clostridium</taxon>
    </lineage>
</organism>
<name>A0A2T0BQD2_9CLOT</name>
<dbReference type="SUPFAM" id="SSF46785">
    <property type="entry name" value="Winged helix' DNA-binding domain"/>
    <property type="match status" value="1"/>
</dbReference>
<dbReference type="OrthoDB" id="9803714at2"/>
<dbReference type="InterPro" id="IPR050950">
    <property type="entry name" value="HTH-type_LysR_regulators"/>
</dbReference>
<dbReference type="InterPro" id="IPR036388">
    <property type="entry name" value="WH-like_DNA-bd_sf"/>
</dbReference>
<dbReference type="GO" id="GO:0005829">
    <property type="term" value="C:cytosol"/>
    <property type="evidence" value="ECO:0007669"/>
    <property type="project" value="TreeGrafter"/>
</dbReference>
<comment type="similarity">
    <text evidence="1">Belongs to the LysR transcriptional regulatory family.</text>
</comment>
<feature type="coiled-coil region" evidence="5">
    <location>
        <begin position="63"/>
        <end position="90"/>
    </location>
</feature>
<dbReference type="PANTHER" id="PTHR30419">
    <property type="entry name" value="HTH-TYPE TRANSCRIPTIONAL REGULATOR YBHD"/>
    <property type="match status" value="1"/>
</dbReference>
<dbReference type="Pfam" id="PF00126">
    <property type="entry name" value="HTH_1"/>
    <property type="match status" value="1"/>
</dbReference>
<dbReference type="GO" id="GO:0003700">
    <property type="term" value="F:DNA-binding transcription factor activity"/>
    <property type="evidence" value="ECO:0007669"/>
    <property type="project" value="InterPro"/>
</dbReference>
<evidence type="ECO:0000256" key="4">
    <source>
        <dbReference type="ARBA" id="ARBA00023163"/>
    </source>
</evidence>
<evidence type="ECO:0000256" key="1">
    <source>
        <dbReference type="ARBA" id="ARBA00009437"/>
    </source>
</evidence>
<dbReference type="InterPro" id="IPR005119">
    <property type="entry name" value="LysR_subst-bd"/>
</dbReference>
<evidence type="ECO:0000256" key="3">
    <source>
        <dbReference type="ARBA" id="ARBA00023125"/>
    </source>
</evidence>
<evidence type="ECO:0000256" key="5">
    <source>
        <dbReference type="SAM" id="Coils"/>
    </source>
</evidence>